<organism evidence="1 2">
    <name type="scientific">Fusarium fujikuroi</name>
    <name type="common">Bakanae and foot rot disease fungus</name>
    <name type="synonym">Gibberella fujikuroi</name>
    <dbReference type="NCBI Taxonomy" id="5127"/>
    <lineage>
        <taxon>Eukaryota</taxon>
        <taxon>Fungi</taxon>
        <taxon>Dikarya</taxon>
        <taxon>Ascomycota</taxon>
        <taxon>Pezizomycotina</taxon>
        <taxon>Sordariomycetes</taxon>
        <taxon>Hypocreomycetidae</taxon>
        <taxon>Hypocreales</taxon>
        <taxon>Nectriaceae</taxon>
        <taxon>Fusarium</taxon>
        <taxon>Fusarium fujikuroi species complex</taxon>
    </lineage>
</organism>
<dbReference type="EMBL" id="CABFJX010000419">
    <property type="protein sequence ID" value="VTT83498.1"/>
    <property type="molecule type" value="Genomic_DNA"/>
</dbReference>
<dbReference type="AlphaFoldDB" id="A0A9Q9UHK9"/>
<dbReference type="Gene3D" id="3.30.710.10">
    <property type="entry name" value="Potassium Channel Kv1.1, Chain A"/>
    <property type="match status" value="1"/>
</dbReference>
<comment type="caution">
    <text evidence="1">The sequence shown here is derived from an EMBL/GenBank/DDBJ whole genome shotgun (WGS) entry which is preliminary data.</text>
</comment>
<sequence length="399" mass="46401">MLSRLSCWLNRKYIQTKKPETIFIFFFSPTSEGTKADTTTDSLQHGVYILRCRPRRRHRADIEKAEQAKDRANRLEILWLRNKSWSTGIHRPILPRKLSPGDENHNPEAEVRMRVSSRHLTLASRVFRAMLQGPWVEAALSSQPIRQISTESWDAHALAIVLDCIHGRHFEIPTEISPGLLTRISTIVDYYQCREAVQVHYRPWTDESICRLPNENEGVELNIMWLFVSWVFHDENRFLKMADRFVRLTPGISDDETHELPVSGILEKLDDIRETLCNKIFEALDALQEELMGGGGCDEEDYCNAVLLPILIAERDCMQDNCASTVEPPFDKCQLQEVLDFIENMTTPEWADFEREYPNPKKKRKFRPCFCTIQGRLKPTLDEIDREARSIRLADFQPK</sequence>
<reference evidence="1" key="1">
    <citation type="submission" date="2019-05" db="EMBL/GenBank/DDBJ databases">
        <authorList>
            <person name="Piombo E."/>
        </authorList>
    </citation>
    <scope>NUCLEOTIDE SEQUENCE</scope>
    <source>
        <strain evidence="1">C2S</strain>
    </source>
</reference>
<accession>A0A9Q9UHK9</accession>
<protein>
    <recommendedName>
        <fullName evidence="3">BTB domain-containing protein</fullName>
    </recommendedName>
</protein>
<dbReference type="InterPro" id="IPR011333">
    <property type="entry name" value="SKP1/BTB/POZ_sf"/>
</dbReference>
<proteinExistence type="predicted"/>
<evidence type="ECO:0008006" key="3">
    <source>
        <dbReference type="Google" id="ProtNLM"/>
    </source>
</evidence>
<name>A0A9Q9UHK9_FUSFU</name>
<evidence type="ECO:0000313" key="1">
    <source>
        <dbReference type="EMBL" id="VTT83498.1"/>
    </source>
</evidence>
<evidence type="ECO:0000313" key="2">
    <source>
        <dbReference type="Proteomes" id="UP000760494"/>
    </source>
</evidence>
<gene>
    <name evidence="1" type="ORF">C2S_12755</name>
</gene>
<dbReference type="Proteomes" id="UP000760494">
    <property type="component" value="Unassembled WGS sequence"/>
</dbReference>